<protein>
    <submittedName>
        <fullName evidence="3">Acyl-CoA thioesterase</fullName>
    </submittedName>
</protein>
<name>A0A5B7Y9Y9_9ALTE</name>
<dbReference type="CDD" id="cd00586">
    <property type="entry name" value="4HBT"/>
    <property type="match status" value="1"/>
</dbReference>
<dbReference type="Gene3D" id="3.10.129.10">
    <property type="entry name" value="Hotdog Thioesterase"/>
    <property type="match status" value="1"/>
</dbReference>
<keyword evidence="4" id="KW-1185">Reference proteome</keyword>
<reference evidence="3 4" key="1">
    <citation type="submission" date="2019-04" db="EMBL/GenBank/DDBJ databases">
        <title>Salinimonas iocasae sp. nov., a halophilic bacterium isolated from the outer tube casing of tubeworms in Okinawa Trough.</title>
        <authorList>
            <person name="Zhang H."/>
            <person name="Wang H."/>
            <person name="Li C."/>
        </authorList>
    </citation>
    <scope>NUCLEOTIDE SEQUENCE [LARGE SCALE GENOMIC DNA]</scope>
    <source>
        <strain evidence="3 4">KX18D6</strain>
    </source>
</reference>
<evidence type="ECO:0000256" key="1">
    <source>
        <dbReference type="ARBA" id="ARBA00005953"/>
    </source>
</evidence>
<evidence type="ECO:0000256" key="2">
    <source>
        <dbReference type="ARBA" id="ARBA00022801"/>
    </source>
</evidence>
<dbReference type="InterPro" id="IPR029069">
    <property type="entry name" value="HotDog_dom_sf"/>
</dbReference>
<dbReference type="SUPFAM" id="SSF54637">
    <property type="entry name" value="Thioesterase/thiol ester dehydrase-isomerase"/>
    <property type="match status" value="1"/>
</dbReference>
<dbReference type="KEGG" id="salk:FBQ74_00930"/>
<dbReference type="RefSeq" id="WP_139754886.1">
    <property type="nucleotide sequence ID" value="NZ_CP039852.1"/>
</dbReference>
<evidence type="ECO:0000313" key="3">
    <source>
        <dbReference type="EMBL" id="QCZ92123.1"/>
    </source>
</evidence>
<evidence type="ECO:0000313" key="4">
    <source>
        <dbReference type="Proteomes" id="UP000304912"/>
    </source>
</evidence>
<gene>
    <name evidence="3" type="ORF">FBQ74_00930</name>
</gene>
<dbReference type="PANTHER" id="PTHR31793">
    <property type="entry name" value="4-HYDROXYBENZOYL-COA THIOESTERASE FAMILY MEMBER"/>
    <property type="match status" value="1"/>
</dbReference>
<dbReference type="Proteomes" id="UP000304912">
    <property type="component" value="Chromosome"/>
</dbReference>
<organism evidence="3 4">
    <name type="scientific">Salinimonas iocasae</name>
    <dbReference type="NCBI Taxonomy" id="2572577"/>
    <lineage>
        <taxon>Bacteria</taxon>
        <taxon>Pseudomonadati</taxon>
        <taxon>Pseudomonadota</taxon>
        <taxon>Gammaproteobacteria</taxon>
        <taxon>Alteromonadales</taxon>
        <taxon>Alteromonadaceae</taxon>
        <taxon>Alteromonas/Salinimonas group</taxon>
        <taxon>Salinimonas</taxon>
    </lineage>
</organism>
<proteinExistence type="inferred from homology"/>
<dbReference type="InterPro" id="IPR050563">
    <property type="entry name" value="4-hydroxybenzoyl-CoA_TE"/>
</dbReference>
<sequence length="139" mass="15885">MSEAHPLETTFDVRFCETDALGHVGNTVLVQWFEAARDPVFAYFVPTLDIKKWPLILASYHVDFHHQLFYGTPVTIKTYIKRIGRSSFVTQQEVWQNDQKCATGTTTLVNFDYQNQCSAPISDAVKDKLSVHLLESDDE</sequence>
<dbReference type="AlphaFoldDB" id="A0A5B7Y9Y9"/>
<dbReference type="Pfam" id="PF13279">
    <property type="entry name" value="4HBT_2"/>
    <property type="match status" value="1"/>
</dbReference>
<dbReference type="GO" id="GO:0047617">
    <property type="term" value="F:fatty acyl-CoA hydrolase activity"/>
    <property type="evidence" value="ECO:0007669"/>
    <property type="project" value="TreeGrafter"/>
</dbReference>
<dbReference type="OrthoDB" id="9799036at2"/>
<accession>A0A5B7Y9Y9</accession>
<keyword evidence="2" id="KW-0378">Hydrolase</keyword>
<comment type="similarity">
    <text evidence="1">Belongs to the 4-hydroxybenzoyl-CoA thioesterase family.</text>
</comment>
<dbReference type="PANTHER" id="PTHR31793:SF27">
    <property type="entry name" value="NOVEL THIOESTERASE SUPERFAMILY DOMAIN AND SAPOSIN A-TYPE DOMAIN CONTAINING PROTEIN (0610012H03RIK)"/>
    <property type="match status" value="1"/>
</dbReference>
<dbReference type="EMBL" id="CP039852">
    <property type="protein sequence ID" value="QCZ92123.1"/>
    <property type="molecule type" value="Genomic_DNA"/>
</dbReference>